<dbReference type="OrthoDB" id="191139at2759"/>
<dbReference type="Proteomes" id="UP000245207">
    <property type="component" value="Unassembled WGS sequence"/>
</dbReference>
<dbReference type="AlphaFoldDB" id="A0A2U1NKZ1"/>
<accession>A0A2U1NKZ1</accession>
<comment type="caution">
    <text evidence="1">The sequence shown here is derived from an EMBL/GenBank/DDBJ whole genome shotgun (WGS) entry which is preliminary data.</text>
</comment>
<proteinExistence type="predicted"/>
<evidence type="ECO:0000313" key="2">
    <source>
        <dbReference type="Proteomes" id="UP000245207"/>
    </source>
</evidence>
<dbReference type="EMBL" id="PKPP01002614">
    <property type="protein sequence ID" value="PWA74141.1"/>
    <property type="molecule type" value="Genomic_DNA"/>
</dbReference>
<name>A0A2U1NKZ1_ARTAN</name>
<dbReference type="STRING" id="35608.A0A2U1NKZ1"/>
<gene>
    <name evidence="1" type="ORF">CTI12_AA254930</name>
</gene>
<reference evidence="1 2" key="1">
    <citation type="journal article" date="2018" name="Mol. Plant">
        <title>The genome of Artemisia annua provides insight into the evolution of Asteraceae family and artemisinin biosynthesis.</title>
        <authorList>
            <person name="Shen Q."/>
            <person name="Zhang L."/>
            <person name="Liao Z."/>
            <person name="Wang S."/>
            <person name="Yan T."/>
            <person name="Shi P."/>
            <person name="Liu M."/>
            <person name="Fu X."/>
            <person name="Pan Q."/>
            <person name="Wang Y."/>
            <person name="Lv Z."/>
            <person name="Lu X."/>
            <person name="Zhang F."/>
            <person name="Jiang W."/>
            <person name="Ma Y."/>
            <person name="Chen M."/>
            <person name="Hao X."/>
            <person name="Li L."/>
            <person name="Tang Y."/>
            <person name="Lv G."/>
            <person name="Zhou Y."/>
            <person name="Sun X."/>
            <person name="Brodelius P.E."/>
            <person name="Rose J.K.C."/>
            <person name="Tang K."/>
        </authorList>
    </citation>
    <scope>NUCLEOTIDE SEQUENCE [LARGE SCALE GENOMIC DNA]</scope>
    <source>
        <strain evidence="2">cv. Huhao1</strain>
        <tissue evidence="1">Leaf</tissue>
    </source>
</reference>
<sequence>MRRDPVPAVHAGLGGEVKEVAGAGATICYVVVHPDLKGASRKYFLDYNEGLASNFATDPELAKKIWDYTHDLVNSLPRT</sequence>
<organism evidence="1 2">
    <name type="scientific">Artemisia annua</name>
    <name type="common">Sweet wormwood</name>
    <dbReference type="NCBI Taxonomy" id="35608"/>
    <lineage>
        <taxon>Eukaryota</taxon>
        <taxon>Viridiplantae</taxon>
        <taxon>Streptophyta</taxon>
        <taxon>Embryophyta</taxon>
        <taxon>Tracheophyta</taxon>
        <taxon>Spermatophyta</taxon>
        <taxon>Magnoliopsida</taxon>
        <taxon>eudicotyledons</taxon>
        <taxon>Gunneridae</taxon>
        <taxon>Pentapetalae</taxon>
        <taxon>asterids</taxon>
        <taxon>campanulids</taxon>
        <taxon>Asterales</taxon>
        <taxon>Asteraceae</taxon>
        <taxon>Asteroideae</taxon>
        <taxon>Anthemideae</taxon>
        <taxon>Artemisiinae</taxon>
        <taxon>Artemisia</taxon>
    </lineage>
</organism>
<evidence type="ECO:0000313" key="1">
    <source>
        <dbReference type="EMBL" id="PWA74141.1"/>
    </source>
</evidence>
<keyword evidence="2" id="KW-1185">Reference proteome</keyword>
<protein>
    <submittedName>
        <fullName evidence="1">Glucose/ribitol dehydrogenase</fullName>
    </submittedName>
</protein>